<dbReference type="PANTHER" id="PTHR33570:SF2">
    <property type="entry name" value="CARBOXYMUCONOLACTONE DECARBOXYLASE-LIKE DOMAIN-CONTAINING PROTEIN"/>
    <property type="match status" value="1"/>
</dbReference>
<dbReference type="InterPro" id="IPR003779">
    <property type="entry name" value="CMD-like"/>
</dbReference>
<protein>
    <submittedName>
        <fullName evidence="2">Carboxymuconolactone decarboxylase family protein</fullName>
    </submittedName>
</protein>
<dbReference type="SUPFAM" id="SSF69118">
    <property type="entry name" value="AhpD-like"/>
    <property type="match status" value="1"/>
</dbReference>
<gene>
    <name evidence="2" type="ORF">RXV79_06460</name>
</gene>
<dbReference type="Pfam" id="PF02627">
    <property type="entry name" value="CMD"/>
    <property type="match status" value="1"/>
</dbReference>
<dbReference type="Proteomes" id="UP001303946">
    <property type="component" value="Chromosome"/>
</dbReference>
<dbReference type="InterPro" id="IPR029032">
    <property type="entry name" value="AhpD-like"/>
</dbReference>
<organism evidence="2 3">
    <name type="scientific">Piscinibacter gummiphilus</name>
    <dbReference type="NCBI Taxonomy" id="946333"/>
    <lineage>
        <taxon>Bacteria</taxon>
        <taxon>Pseudomonadati</taxon>
        <taxon>Pseudomonadota</taxon>
        <taxon>Betaproteobacteria</taxon>
        <taxon>Burkholderiales</taxon>
        <taxon>Sphaerotilaceae</taxon>
        <taxon>Piscinibacter</taxon>
    </lineage>
</organism>
<accession>A0ABZ0CXK6</accession>
<evidence type="ECO:0000313" key="2">
    <source>
        <dbReference type="EMBL" id="WOB09700.1"/>
    </source>
</evidence>
<evidence type="ECO:0000259" key="1">
    <source>
        <dbReference type="Pfam" id="PF02627"/>
    </source>
</evidence>
<proteinExistence type="predicted"/>
<keyword evidence="3" id="KW-1185">Reference proteome</keyword>
<dbReference type="EMBL" id="CP136336">
    <property type="protein sequence ID" value="WOB09700.1"/>
    <property type="molecule type" value="Genomic_DNA"/>
</dbReference>
<dbReference type="RefSeq" id="WP_294371630.1">
    <property type="nucleotide sequence ID" value="NZ_CP136336.1"/>
</dbReference>
<feature type="domain" description="Carboxymuconolactone decarboxylase-like" evidence="1">
    <location>
        <begin position="38"/>
        <end position="118"/>
    </location>
</feature>
<sequence>MNDPLYEKGVANRRFVMGETHVASSTAARTSFSQPLNELAMRYCWGELWSREGVSWKIRSLVCLALLAVQNKPVEFKAHVGGALRNGATHEEIQEVLLQLVIYCGLPTGSQAFRWANEYLAEAQQPQDPAPPST</sequence>
<name>A0ABZ0CXK6_9BURK</name>
<reference evidence="2 3" key="1">
    <citation type="submission" date="2023-10" db="EMBL/GenBank/DDBJ databases">
        <title>Bacteria for the degradation of biodegradable plastic PBAT(Polybutylene adipate terephthalate).</title>
        <authorList>
            <person name="Weon H.-Y."/>
            <person name="Yeon J."/>
        </authorList>
    </citation>
    <scope>NUCLEOTIDE SEQUENCE [LARGE SCALE GENOMIC DNA]</scope>
    <source>
        <strain evidence="2 3">SBD 7-3</strain>
    </source>
</reference>
<dbReference type="InterPro" id="IPR052512">
    <property type="entry name" value="4CMD/NDH-1_regulator"/>
</dbReference>
<dbReference type="Gene3D" id="1.20.1290.10">
    <property type="entry name" value="AhpD-like"/>
    <property type="match status" value="1"/>
</dbReference>
<evidence type="ECO:0000313" key="3">
    <source>
        <dbReference type="Proteomes" id="UP001303946"/>
    </source>
</evidence>
<dbReference type="PANTHER" id="PTHR33570">
    <property type="entry name" value="4-CARBOXYMUCONOLACTONE DECARBOXYLASE FAMILY PROTEIN"/>
    <property type="match status" value="1"/>
</dbReference>